<protein>
    <submittedName>
        <fullName evidence="1">Cytochrome c oxidase subunit I</fullName>
    </submittedName>
</protein>
<name>C5J8D7_OPICY</name>
<reference evidence="1" key="1">
    <citation type="journal article" date="2009" name="Toxicon">
        <title>Cloning and characterization of cDNA sequences encoding for new venom peptides of the Brazilian scorpion Opisthacanthus cayaporum.</title>
        <authorList>
            <person name="Silva E.C."/>
            <person name="Camargos T.S."/>
            <person name="Maranhao A.Q."/>
            <person name="Silva-Pereira I."/>
            <person name="Silva L.P."/>
            <person name="Possani L.D."/>
            <person name="Schwartz E.F."/>
        </authorList>
    </citation>
    <scope>NUCLEOTIDE SEQUENCE</scope>
    <source>
        <tissue evidence="1">Venom gland</tissue>
    </source>
</reference>
<sequence>GELWSPFPLFLGVQINDRMLRVHFKKKKKKKKKINL</sequence>
<evidence type="ECO:0000313" key="1">
    <source>
        <dbReference type="EMBL" id="CAX51442.1"/>
    </source>
</evidence>
<feature type="non-terminal residue" evidence="1">
    <location>
        <position position="1"/>
    </location>
</feature>
<feature type="non-terminal residue" evidence="1">
    <location>
        <position position="36"/>
    </location>
</feature>
<dbReference type="AlphaFoldDB" id="C5J8D7"/>
<accession>C5J8D7</accession>
<dbReference type="EMBL" id="FM998800">
    <property type="protein sequence ID" value="CAX51442.1"/>
    <property type="molecule type" value="mRNA"/>
</dbReference>
<gene>
    <name evidence="1" type="primary">COX</name>
</gene>
<organism evidence="1">
    <name type="scientific">Opisthacanthus cayaporum</name>
    <name type="common">South American scorpion</name>
    <dbReference type="NCBI Taxonomy" id="573324"/>
    <lineage>
        <taxon>Eukaryota</taxon>
        <taxon>Metazoa</taxon>
        <taxon>Ecdysozoa</taxon>
        <taxon>Arthropoda</taxon>
        <taxon>Chelicerata</taxon>
        <taxon>Arachnida</taxon>
        <taxon>Scorpiones</taxon>
        <taxon>Iurida</taxon>
        <taxon>Scorpionoidea</taxon>
        <taxon>Hemiscorpiidae</taxon>
        <taxon>Opisthacanthus</taxon>
    </lineage>
</organism>
<proteinExistence type="evidence at transcript level"/>